<feature type="transmembrane region" description="Helical" evidence="1">
    <location>
        <begin position="139"/>
        <end position="157"/>
    </location>
</feature>
<dbReference type="STRING" id="1220578.FPE01S_04_01040"/>
<keyword evidence="1" id="KW-0812">Transmembrane</keyword>
<comment type="caution">
    <text evidence="3">The sequence shown here is derived from an EMBL/GenBank/DDBJ whole genome shotgun (WGS) entry which is preliminary data.</text>
</comment>
<keyword evidence="4" id="KW-1185">Reference proteome</keyword>
<dbReference type="PANTHER" id="PTHR40407:SF1">
    <property type="entry name" value="HEPARAN-ALPHA-GLUCOSAMINIDE N-ACETYLTRANSFERASE CATALYTIC DOMAIN-CONTAINING PROTEIN"/>
    <property type="match status" value="1"/>
</dbReference>
<feature type="transmembrane region" description="Helical" evidence="1">
    <location>
        <begin position="84"/>
        <end position="105"/>
    </location>
</feature>
<feature type="transmembrane region" description="Helical" evidence="1">
    <location>
        <begin position="111"/>
        <end position="132"/>
    </location>
</feature>
<feature type="transmembrane region" description="Helical" evidence="1">
    <location>
        <begin position="304"/>
        <end position="329"/>
    </location>
</feature>
<dbReference type="Proteomes" id="UP000033121">
    <property type="component" value="Unassembled WGS sequence"/>
</dbReference>
<dbReference type="AlphaFoldDB" id="A0A0E9N5A4"/>
<feature type="transmembrane region" description="Helical" evidence="1">
    <location>
        <begin position="267"/>
        <end position="284"/>
    </location>
</feature>
<protein>
    <recommendedName>
        <fullName evidence="2">Heparan-alpha-glucosaminide N-acetyltransferase catalytic domain-containing protein</fullName>
    </recommendedName>
</protein>
<accession>A0A0E9N5A4</accession>
<evidence type="ECO:0000256" key="1">
    <source>
        <dbReference type="SAM" id="Phobius"/>
    </source>
</evidence>
<organism evidence="3 4">
    <name type="scientific">Flavihumibacter petaseus NBRC 106054</name>
    <dbReference type="NCBI Taxonomy" id="1220578"/>
    <lineage>
        <taxon>Bacteria</taxon>
        <taxon>Pseudomonadati</taxon>
        <taxon>Bacteroidota</taxon>
        <taxon>Chitinophagia</taxon>
        <taxon>Chitinophagales</taxon>
        <taxon>Chitinophagaceae</taxon>
        <taxon>Flavihumibacter</taxon>
    </lineage>
</organism>
<evidence type="ECO:0000313" key="4">
    <source>
        <dbReference type="Proteomes" id="UP000033121"/>
    </source>
</evidence>
<dbReference type="InterPro" id="IPR012429">
    <property type="entry name" value="HGSNAT_cat"/>
</dbReference>
<evidence type="ECO:0000259" key="2">
    <source>
        <dbReference type="Pfam" id="PF07786"/>
    </source>
</evidence>
<keyword evidence="1" id="KW-0472">Membrane</keyword>
<dbReference type="EMBL" id="BBWV01000004">
    <property type="protein sequence ID" value="GAO44861.1"/>
    <property type="molecule type" value="Genomic_DNA"/>
</dbReference>
<reference evidence="3 4" key="1">
    <citation type="submission" date="2015-04" db="EMBL/GenBank/DDBJ databases">
        <title>Whole genome shotgun sequence of Flavihumibacter petaseus NBRC 106054.</title>
        <authorList>
            <person name="Miyazawa S."/>
            <person name="Hosoyama A."/>
            <person name="Hashimoto M."/>
            <person name="Noguchi M."/>
            <person name="Tsuchikane K."/>
            <person name="Ohji S."/>
            <person name="Yamazoe A."/>
            <person name="Ichikawa N."/>
            <person name="Kimura A."/>
            <person name="Fujita N."/>
        </authorList>
    </citation>
    <scope>NUCLEOTIDE SEQUENCE [LARGE SCALE GENOMIC DNA]</scope>
    <source>
        <strain evidence="3 4">NBRC 106054</strain>
    </source>
</reference>
<dbReference type="RefSeq" id="WP_046370859.1">
    <property type="nucleotide sequence ID" value="NZ_BBWV01000004.1"/>
</dbReference>
<feature type="transmembrane region" description="Helical" evidence="1">
    <location>
        <begin position="51"/>
        <end position="72"/>
    </location>
</feature>
<gene>
    <name evidence="3" type="ORF">FPE01S_04_01040</name>
</gene>
<feature type="domain" description="Heparan-alpha-glucosaminide N-acetyltransferase catalytic" evidence="2">
    <location>
        <begin position="3"/>
        <end position="213"/>
    </location>
</feature>
<feature type="transmembrane region" description="Helical" evidence="1">
    <location>
        <begin position="349"/>
        <end position="370"/>
    </location>
</feature>
<feature type="transmembrane region" description="Helical" evidence="1">
    <location>
        <begin position="177"/>
        <end position="206"/>
    </location>
</feature>
<name>A0A0E9N5A4_9BACT</name>
<sequence length="389" mass="44146">MSRIRSIDFVRGLAMIIMALDHARDYFHGYSFLHNPADLAHTTPSIFFTRWITHFCAPVFVFLAGTSAFLSGQKKSKTDLSRFLLTRGLWLVVMELTVVAFGWFFDPLFRTFALQVIWALGWCMVLMAGLIWLPRRFMLLLGLALVFGHNLLDGIAVEGNTPAGFGWAVLHAFRIFHWGGATFLAAYPVMPWLGVMLLGYCFGQLYLPGMEAQKRKRLLLIMGVTGIATFVFLRWSNIYGDPSPWSPQTREGFTLLSFLNTTKYPPSLLYLLMTLSPMLLILAFTEQVKSAAANVVSTYGRVPFLYYILHIYIFHALGMYFAGVTGFGWQNMVITGSWVTDGTTLKGYGAGLPVVYAVWLIIVAALYPLCRVYDRYKLSHKHQWWLSYL</sequence>
<evidence type="ECO:0000313" key="3">
    <source>
        <dbReference type="EMBL" id="GAO44861.1"/>
    </source>
</evidence>
<dbReference type="Pfam" id="PF07786">
    <property type="entry name" value="HGSNAT_cat"/>
    <property type="match status" value="1"/>
</dbReference>
<dbReference type="PANTHER" id="PTHR40407">
    <property type="entry name" value="MEMBRANE PROTEIN-LIKE PROTEIN"/>
    <property type="match status" value="1"/>
</dbReference>
<proteinExistence type="predicted"/>
<keyword evidence="1" id="KW-1133">Transmembrane helix</keyword>
<feature type="transmembrane region" description="Helical" evidence="1">
    <location>
        <begin position="218"/>
        <end position="236"/>
    </location>
</feature>